<name>A0A8J2E835_COTCN</name>
<feature type="compositionally biased region" description="Basic and acidic residues" evidence="1">
    <location>
        <begin position="74"/>
        <end position="83"/>
    </location>
</feature>
<sequence length="206" mass="23611">MGKNRRSGYRYYIKQVHSDFMMGKVHHRPLIETKYWEEDLEPAKTTKRRRFNEKLRNSTTSTNSQNNNNHKSHGSSEKSDDRPTTSGNKTVGDDVGNHRFGPPFIAYDPPTFEEAEDLFAERHHRPKLSSPEIKIKFSISGNGLTYAQDHLVHFLAADCEIIKPVAKLLRDLKFINADDLHASKPSKGDVFVTKLGRCKIFTDCIH</sequence>
<dbReference type="AlphaFoldDB" id="A0A8J2E835"/>
<dbReference type="Proteomes" id="UP000786811">
    <property type="component" value="Unassembled WGS sequence"/>
</dbReference>
<evidence type="ECO:0000313" key="2">
    <source>
        <dbReference type="EMBL" id="CAG5071702.1"/>
    </source>
</evidence>
<reference evidence="2" key="1">
    <citation type="submission" date="2021-04" db="EMBL/GenBank/DDBJ databases">
        <authorList>
            <person name="Chebbi M.A.C M."/>
        </authorList>
    </citation>
    <scope>NUCLEOTIDE SEQUENCE</scope>
</reference>
<evidence type="ECO:0000313" key="3">
    <source>
        <dbReference type="Proteomes" id="UP000786811"/>
    </source>
</evidence>
<feature type="region of interest" description="Disordered" evidence="1">
    <location>
        <begin position="46"/>
        <end position="99"/>
    </location>
</feature>
<protein>
    <submittedName>
        <fullName evidence="2">Uncharacterized protein</fullName>
    </submittedName>
</protein>
<accession>A0A8J2E835</accession>
<gene>
    <name evidence="2" type="ORF">HICCMSTLAB_LOCUS80</name>
</gene>
<keyword evidence="3" id="KW-1185">Reference proteome</keyword>
<organism evidence="2 3">
    <name type="scientific">Cotesia congregata</name>
    <name type="common">Parasitoid wasp</name>
    <name type="synonym">Apanteles congregatus</name>
    <dbReference type="NCBI Taxonomy" id="51543"/>
    <lineage>
        <taxon>Eukaryota</taxon>
        <taxon>Metazoa</taxon>
        <taxon>Ecdysozoa</taxon>
        <taxon>Arthropoda</taxon>
        <taxon>Hexapoda</taxon>
        <taxon>Insecta</taxon>
        <taxon>Pterygota</taxon>
        <taxon>Neoptera</taxon>
        <taxon>Endopterygota</taxon>
        <taxon>Hymenoptera</taxon>
        <taxon>Apocrita</taxon>
        <taxon>Ichneumonoidea</taxon>
        <taxon>Braconidae</taxon>
        <taxon>Microgastrinae</taxon>
        <taxon>Cotesia</taxon>
    </lineage>
</organism>
<proteinExistence type="predicted"/>
<evidence type="ECO:0000256" key="1">
    <source>
        <dbReference type="SAM" id="MobiDB-lite"/>
    </source>
</evidence>
<dbReference type="OrthoDB" id="10665585at2759"/>
<comment type="caution">
    <text evidence="2">The sequence shown here is derived from an EMBL/GenBank/DDBJ whole genome shotgun (WGS) entry which is preliminary data.</text>
</comment>
<feature type="compositionally biased region" description="Low complexity" evidence="1">
    <location>
        <begin position="57"/>
        <end position="69"/>
    </location>
</feature>
<dbReference type="EMBL" id="CAJNRD030000551">
    <property type="protein sequence ID" value="CAG5071702.1"/>
    <property type="molecule type" value="Genomic_DNA"/>
</dbReference>